<sequence>MIVKFKSSIFISAVALGLLGVSCVSVPPAHGSAAKLLPADRPLTGNSAPQNVTFTGNFALYSKPPVSRGAHIVAGKATLSQLAKSTSSADNFVAERQLTAKNGSLYYKVTAFSGQYHGWIYGGKKAGHFGGGLEAFKTFNQTTPPTNLSKYTFKIAAPGFQNDGKTVTYKAPLNTTYQAGKQIGDSVRYADATFKIDGMGTRAREGDVWVHISAINSADAKANGWILYKGLRQAEAPIPNNALRIDLVDAKGNLIRYINYTSTNAQYDQPLGVPYETSWTLGNDDLANIQVAVRQALQGTGYTLDTISANQAGFLAQAKFGHRASLTVKSAGPIPGNAVRINLVNDVNAVIDTVDYAPTNGQPGQLLGTNSNGSASLNDTDQKAVQSAISTALKDSGYQLTDLSTDQISDLAKTKFGSAVYLKAASTDTPIADNAVRINFVDPSSGKIIKSIDYVNTDSDNPAKKGTTLGSQKSGKWLLGDRDVVEINALAASSLSGTGYLLDQEHLSDDQQRTLAQAKFGSSVSINVGKPNNSTHVNLYATDASADSANTQELTPTGLTYVNSSWEFPDVGGSSQPTYSQLSAVDIAGLSATNLANFKQALAKYSADSLTTINTSFKSAAEMQYVDNGQTASLNQTDLDSVKNNLKTSSWSTLQSPKYPGFTKDVNGSIRITWQTMTYHAQSVKQNANDQSLSVTYTVDAQ</sequence>
<proteinExistence type="predicted"/>
<organism evidence="1 3">
    <name type="scientific">Lentilactobacillus parakefiri</name>
    <dbReference type="NCBI Taxonomy" id="152332"/>
    <lineage>
        <taxon>Bacteria</taxon>
        <taxon>Bacillati</taxon>
        <taxon>Bacillota</taxon>
        <taxon>Bacilli</taxon>
        <taxon>Lactobacillales</taxon>
        <taxon>Lactobacillaceae</taxon>
        <taxon>Lentilactobacillus</taxon>
    </lineage>
</organism>
<dbReference type="PROSITE" id="PS51257">
    <property type="entry name" value="PROKAR_LIPOPROTEIN"/>
    <property type="match status" value="1"/>
</dbReference>
<dbReference type="Proteomes" id="UP000294668">
    <property type="component" value="Unassembled WGS sequence"/>
</dbReference>
<evidence type="ECO:0000313" key="1">
    <source>
        <dbReference type="EMBL" id="GAW73237.1"/>
    </source>
</evidence>
<protein>
    <recommendedName>
        <fullName evidence="5">Surface layer protein SlpB</fullName>
    </recommendedName>
</protein>
<evidence type="ECO:0000313" key="4">
    <source>
        <dbReference type="Proteomes" id="UP000294668"/>
    </source>
</evidence>
<name>A0A224V7W2_9LACO</name>
<reference evidence="1 3" key="1">
    <citation type="journal article" date="2017" name="Biosci Microbiota Food Health">
        <title>Genomic characterization reconfirms the taxonomic status of Lactobacillus parakefiri.</title>
        <authorList>
            <person name="Tanizawa Y."/>
            <person name="Kobayashi H."/>
            <person name="Kaminuma E."/>
            <person name="Sakamoto M."/>
            <person name="Ohkuma M."/>
            <person name="Nakamura Y."/>
            <person name="Arita M."/>
            <person name="Tohno M."/>
        </authorList>
    </citation>
    <scope>NUCLEOTIDE SEQUENCE [LARGE SCALE GENOMIC DNA]</scope>
    <source>
        <strain evidence="1 3">JCM 8573</strain>
    </source>
</reference>
<evidence type="ECO:0000313" key="3">
    <source>
        <dbReference type="Proteomes" id="UP000214739"/>
    </source>
</evidence>
<gene>
    <name evidence="2" type="ORF">C5L28_002576</name>
    <name evidence="1" type="ORF">LPKJCM_02379</name>
</gene>
<dbReference type="Proteomes" id="UP000214739">
    <property type="component" value="Unassembled WGS sequence"/>
</dbReference>
<keyword evidence="4" id="KW-1185">Reference proteome</keyword>
<reference evidence="2" key="3">
    <citation type="submission" date="2019-02" db="EMBL/GenBank/DDBJ databases">
        <authorList>
            <person name="Buron G."/>
            <person name="Chaylann A."/>
            <person name="Dolejs I."/>
            <person name="Forster J."/>
            <person name="Miks M.H."/>
        </authorList>
    </citation>
    <scope>NUCLEOTIDE SEQUENCE</scope>
    <source>
        <strain evidence="2">DSM 10551</strain>
    </source>
</reference>
<dbReference type="OrthoDB" id="2329257at2"/>
<dbReference type="AlphaFoldDB" id="A0A224V7W2"/>
<accession>A0A224V7W2</accession>
<evidence type="ECO:0000313" key="2">
    <source>
        <dbReference type="EMBL" id="TDG95056.1"/>
    </source>
</evidence>
<comment type="caution">
    <text evidence="1">The sequence shown here is derived from an EMBL/GenBank/DDBJ whole genome shotgun (WGS) entry which is preliminary data.</text>
</comment>
<dbReference type="EMBL" id="PUFL01000003">
    <property type="protein sequence ID" value="TDG95056.1"/>
    <property type="molecule type" value="Genomic_DNA"/>
</dbReference>
<evidence type="ECO:0008006" key="5">
    <source>
        <dbReference type="Google" id="ProtNLM"/>
    </source>
</evidence>
<dbReference type="EMBL" id="BDGB01000150">
    <property type="protein sequence ID" value="GAW73237.1"/>
    <property type="molecule type" value="Genomic_DNA"/>
</dbReference>
<reference evidence="2 4" key="2">
    <citation type="journal article" date="2019" name="Appl. Microbiol. Biotechnol.">
        <title>Uncovering carbohydrate metabolism through a genotype-phenotype association study of 56 lactic acid bacteria genomes.</title>
        <authorList>
            <person name="Buron-Moles G."/>
            <person name="Chailyan A."/>
            <person name="Dolejs I."/>
            <person name="Forster J."/>
            <person name="Miks M.H."/>
        </authorList>
    </citation>
    <scope>NUCLEOTIDE SEQUENCE [LARGE SCALE GENOMIC DNA]</scope>
    <source>
        <strain evidence="2 4">DSM 10551</strain>
    </source>
</reference>